<dbReference type="Proteomes" id="UP000758603">
    <property type="component" value="Unassembled WGS sequence"/>
</dbReference>
<protein>
    <recommendedName>
        <fullName evidence="3">NmrA-like domain-containing protein</fullName>
    </recommendedName>
</protein>
<dbReference type="InterPro" id="IPR045312">
    <property type="entry name" value="PCBER-like"/>
</dbReference>
<evidence type="ECO:0000313" key="5">
    <source>
        <dbReference type="Proteomes" id="UP000758603"/>
    </source>
</evidence>
<dbReference type="Gene3D" id="3.90.25.10">
    <property type="entry name" value="UDP-galactose 4-epimerase, domain 1"/>
    <property type="match status" value="1"/>
</dbReference>
<dbReference type="Pfam" id="PF05368">
    <property type="entry name" value="NmrA"/>
    <property type="match status" value="1"/>
</dbReference>
<dbReference type="RefSeq" id="XP_045958586.1">
    <property type="nucleotide sequence ID" value="XM_046102765.1"/>
</dbReference>
<dbReference type="InterPro" id="IPR036291">
    <property type="entry name" value="NAD(P)-bd_dom_sf"/>
</dbReference>
<gene>
    <name evidence="4" type="ORF">BKA67DRAFT_564695</name>
</gene>
<keyword evidence="1" id="KW-0521">NADP</keyword>
<sequence length="306" mass="33530">MPTQPILVLGAGELGTAVIKALTSHPNCQSHSNNVTVLLRPTTLTSTDPTKQKETSYLSSLGVSFEAGDIGSSSVSELAVIFKKYHTIISCAGMYLPSGTQTKLTRAVLEAGVARYFPWQYGIDYDVVGAGSAQDLFDEQLEVRSLLRSQSAVDWVVVSTGLFMSFLFVPGFGPVDLGNRVLRALGSWDTAVSVTTPGDIGRVVADIVYDPRGVGRQVVFVAGDTVTYGMAAELVEKRFGGEWKKEVWDRPFLRRRLEEEPGDGMLKYQNVFAAGNGVSWKREETLNHQRGIKMEDLETYLKHMAI</sequence>
<dbReference type="PANTHER" id="PTHR47706">
    <property type="entry name" value="NMRA-LIKE FAMILY PROTEIN"/>
    <property type="match status" value="1"/>
</dbReference>
<accession>A0A9P8ULL0</accession>
<evidence type="ECO:0000256" key="1">
    <source>
        <dbReference type="ARBA" id="ARBA00022857"/>
    </source>
</evidence>
<dbReference type="PANTHER" id="PTHR47706:SF6">
    <property type="entry name" value="NMRA-LIKE FAMILY PROTEIN (AFU_ORTHOLOGUE AFUA_6G00280)"/>
    <property type="match status" value="1"/>
</dbReference>
<feature type="domain" description="NmrA-like" evidence="3">
    <location>
        <begin position="3"/>
        <end position="249"/>
    </location>
</feature>
<dbReference type="GO" id="GO:0016491">
    <property type="term" value="F:oxidoreductase activity"/>
    <property type="evidence" value="ECO:0007669"/>
    <property type="project" value="UniProtKB-KW"/>
</dbReference>
<dbReference type="InterPro" id="IPR008030">
    <property type="entry name" value="NmrA-like"/>
</dbReference>
<comment type="caution">
    <text evidence="4">The sequence shown here is derived from an EMBL/GenBank/DDBJ whole genome shotgun (WGS) entry which is preliminary data.</text>
</comment>
<dbReference type="OrthoDB" id="5283654at2759"/>
<dbReference type="InterPro" id="IPR051609">
    <property type="entry name" value="NmrA/Isoflavone_reductase-like"/>
</dbReference>
<proteinExistence type="predicted"/>
<evidence type="ECO:0000256" key="2">
    <source>
        <dbReference type="ARBA" id="ARBA00023002"/>
    </source>
</evidence>
<dbReference type="GeneID" id="70131657"/>
<reference evidence="4" key="1">
    <citation type="journal article" date="2021" name="Nat. Commun.">
        <title>Genetic determinants of endophytism in the Arabidopsis root mycobiome.</title>
        <authorList>
            <person name="Mesny F."/>
            <person name="Miyauchi S."/>
            <person name="Thiergart T."/>
            <person name="Pickel B."/>
            <person name="Atanasova L."/>
            <person name="Karlsson M."/>
            <person name="Huettel B."/>
            <person name="Barry K.W."/>
            <person name="Haridas S."/>
            <person name="Chen C."/>
            <person name="Bauer D."/>
            <person name="Andreopoulos W."/>
            <person name="Pangilinan J."/>
            <person name="LaButti K."/>
            <person name="Riley R."/>
            <person name="Lipzen A."/>
            <person name="Clum A."/>
            <person name="Drula E."/>
            <person name="Henrissat B."/>
            <person name="Kohler A."/>
            <person name="Grigoriev I.V."/>
            <person name="Martin F.M."/>
            <person name="Hacquard S."/>
        </authorList>
    </citation>
    <scope>NUCLEOTIDE SEQUENCE</scope>
    <source>
        <strain evidence="4">MPI-SDFR-AT-0073</strain>
    </source>
</reference>
<keyword evidence="5" id="KW-1185">Reference proteome</keyword>
<organism evidence="4 5">
    <name type="scientific">Truncatella angustata</name>
    <dbReference type="NCBI Taxonomy" id="152316"/>
    <lineage>
        <taxon>Eukaryota</taxon>
        <taxon>Fungi</taxon>
        <taxon>Dikarya</taxon>
        <taxon>Ascomycota</taxon>
        <taxon>Pezizomycotina</taxon>
        <taxon>Sordariomycetes</taxon>
        <taxon>Xylariomycetidae</taxon>
        <taxon>Amphisphaeriales</taxon>
        <taxon>Sporocadaceae</taxon>
        <taxon>Truncatella</taxon>
    </lineage>
</organism>
<evidence type="ECO:0000313" key="4">
    <source>
        <dbReference type="EMBL" id="KAH6654316.1"/>
    </source>
</evidence>
<name>A0A9P8ULL0_9PEZI</name>
<keyword evidence="2" id="KW-0560">Oxidoreductase</keyword>
<dbReference type="EMBL" id="JAGPXC010000004">
    <property type="protein sequence ID" value="KAH6654316.1"/>
    <property type="molecule type" value="Genomic_DNA"/>
</dbReference>
<dbReference type="SUPFAM" id="SSF51735">
    <property type="entry name" value="NAD(P)-binding Rossmann-fold domains"/>
    <property type="match status" value="1"/>
</dbReference>
<evidence type="ECO:0000259" key="3">
    <source>
        <dbReference type="Pfam" id="PF05368"/>
    </source>
</evidence>
<dbReference type="CDD" id="cd05259">
    <property type="entry name" value="PCBER_SDR_a"/>
    <property type="match status" value="1"/>
</dbReference>
<dbReference type="AlphaFoldDB" id="A0A9P8ULL0"/>
<dbReference type="Gene3D" id="3.40.50.720">
    <property type="entry name" value="NAD(P)-binding Rossmann-like Domain"/>
    <property type="match status" value="1"/>
</dbReference>